<evidence type="ECO:0000256" key="2">
    <source>
        <dbReference type="ARBA" id="ARBA00022692"/>
    </source>
</evidence>
<feature type="transmembrane region" description="Helical" evidence="5">
    <location>
        <begin position="21"/>
        <end position="39"/>
    </location>
</feature>
<feature type="domain" description="Multidrug resistance protein MdtA-like barrel-sandwich hybrid" evidence="6">
    <location>
        <begin position="57"/>
        <end position="242"/>
    </location>
</feature>
<dbReference type="Gene3D" id="2.40.50.100">
    <property type="match status" value="1"/>
</dbReference>
<comment type="subcellular location">
    <subcellularLocation>
        <location evidence="1">Membrane</location>
        <topology evidence="1">Single-pass membrane protein</topology>
    </subcellularLocation>
</comment>
<keyword evidence="4 5" id="KW-0472">Membrane</keyword>
<protein>
    <submittedName>
        <fullName evidence="8">Transporter</fullName>
    </submittedName>
</protein>
<evidence type="ECO:0000256" key="3">
    <source>
        <dbReference type="ARBA" id="ARBA00022989"/>
    </source>
</evidence>
<comment type="caution">
    <text evidence="8">The sequence shown here is derived from an EMBL/GenBank/DDBJ whole genome shotgun (WGS) entry which is preliminary data.</text>
</comment>
<evidence type="ECO:0000256" key="4">
    <source>
        <dbReference type="ARBA" id="ARBA00023136"/>
    </source>
</evidence>
<dbReference type="Pfam" id="PF25917">
    <property type="entry name" value="BSH_RND"/>
    <property type="match status" value="1"/>
</dbReference>
<dbReference type="Proteomes" id="UP000637267">
    <property type="component" value="Unassembled WGS sequence"/>
</dbReference>
<evidence type="ECO:0000313" key="9">
    <source>
        <dbReference type="Proteomes" id="UP000637267"/>
    </source>
</evidence>
<dbReference type="Pfam" id="PF25963">
    <property type="entry name" value="Beta-barrel_AAEA"/>
    <property type="match status" value="1"/>
</dbReference>
<keyword evidence="3 5" id="KW-1133">Transmembrane helix</keyword>
<dbReference type="SUPFAM" id="SSF111369">
    <property type="entry name" value="HlyD-like secretion proteins"/>
    <property type="match status" value="2"/>
</dbReference>
<evidence type="ECO:0000256" key="1">
    <source>
        <dbReference type="ARBA" id="ARBA00004167"/>
    </source>
</evidence>
<evidence type="ECO:0000313" key="8">
    <source>
        <dbReference type="EMBL" id="GGP22319.1"/>
    </source>
</evidence>
<dbReference type="Gene3D" id="1.10.287.470">
    <property type="entry name" value="Helix hairpin bin"/>
    <property type="match status" value="2"/>
</dbReference>
<sequence length="371" mass="39505">MSESAPSPATAAPPPGRAARVMQWLLLLLIALSLVWYFAADRITPYTSQARVQAFVVPVAPEVAGIVKKVLVKNNDDVQKNQPLFELDQSEYRIALDKANADLESARKGVSAGAAGVASAKASLRAAQANQLQAEQDAHRQESLYAEDPGAISVRRLETAQAAREQARAKTVAAAAEVVRAQENMGGDENVNAKIASARSAVTRAELDLQQTTVYAPSRGLVTDLQTDTGQSAKAGAPTMTLIAIHDLWISAEMTENNLGHVKVGDEVGIVLDVMPGEVLKGRVRSIGNGVSAGKATPAGSLPTIDNNRDWLRQAQRFPVAIEFLPEELGRIHGLRVGGQAEVMVFTGQGGLLNALGALYLHLMSKLSYVY</sequence>
<dbReference type="Gene3D" id="2.40.30.170">
    <property type="match status" value="1"/>
</dbReference>
<dbReference type="EMBL" id="BMLX01000003">
    <property type="protein sequence ID" value="GGP22319.1"/>
    <property type="molecule type" value="Genomic_DNA"/>
</dbReference>
<name>A0ABQ2PAZ8_9NEIS</name>
<reference evidence="9" key="1">
    <citation type="journal article" date="2019" name="Int. J. Syst. Evol. Microbiol.">
        <title>The Global Catalogue of Microorganisms (GCM) 10K type strain sequencing project: providing services to taxonomists for standard genome sequencing and annotation.</title>
        <authorList>
            <consortium name="The Broad Institute Genomics Platform"/>
            <consortium name="The Broad Institute Genome Sequencing Center for Infectious Disease"/>
            <person name="Wu L."/>
            <person name="Ma J."/>
        </authorList>
    </citation>
    <scope>NUCLEOTIDE SEQUENCE [LARGE SCALE GENOMIC DNA]</scope>
    <source>
        <strain evidence="9">CGMCC 1.8859</strain>
    </source>
</reference>
<evidence type="ECO:0000259" key="6">
    <source>
        <dbReference type="Pfam" id="PF25917"/>
    </source>
</evidence>
<dbReference type="InterPro" id="IPR058634">
    <property type="entry name" value="AaeA-lik-b-barrel"/>
</dbReference>
<evidence type="ECO:0000256" key="5">
    <source>
        <dbReference type="SAM" id="Phobius"/>
    </source>
</evidence>
<proteinExistence type="predicted"/>
<accession>A0ABQ2PAZ8</accession>
<dbReference type="PANTHER" id="PTHR30386">
    <property type="entry name" value="MEMBRANE FUSION SUBUNIT OF EMRAB-TOLC MULTIDRUG EFFLUX PUMP"/>
    <property type="match status" value="1"/>
</dbReference>
<evidence type="ECO:0000259" key="7">
    <source>
        <dbReference type="Pfam" id="PF25963"/>
    </source>
</evidence>
<organism evidence="8 9">
    <name type="scientific">Silvimonas iriomotensis</name>
    <dbReference type="NCBI Taxonomy" id="449662"/>
    <lineage>
        <taxon>Bacteria</taxon>
        <taxon>Pseudomonadati</taxon>
        <taxon>Pseudomonadota</taxon>
        <taxon>Betaproteobacteria</taxon>
        <taxon>Neisseriales</taxon>
        <taxon>Chitinibacteraceae</taxon>
        <taxon>Silvimonas</taxon>
    </lineage>
</organism>
<dbReference type="PANTHER" id="PTHR30386:SF26">
    <property type="entry name" value="TRANSPORT PROTEIN COMB"/>
    <property type="match status" value="1"/>
</dbReference>
<keyword evidence="9" id="KW-1185">Reference proteome</keyword>
<dbReference type="RefSeq" id="WP_188704663.1">
    <property type="nucleotide sequence ID" value="NZ_BMLX01000003.1"/>
</dbReference>
<gene>
    <name evidence="8" type="ORF">GCM10010970_24640</name>
</gene>
<feature type="domain" description="p-hydroxybenzoic acid efflux pump subunit AaeA-like beta-barrel" evidence="7">
    <location>
        <begin position="249"/>
        <end position="324"/>
    </location>
</feature>
<keyword evidence="2 5" id="KW-0812">Transmembrane</keyword>
<dbReference type="InterPro" id="IPR058625">
    <property type="entry name" value="MdtA-like_BSH"/>
</dbReference>
<dbReference type="InterPro" id="IPR050739">
    <property type="entry name" value="MFP"/>
</dbReference>